<keyword evidence="2" id="KW-1185">Reference proteome</keyword>
<evidence type="ECO:0000313" key="2">
    <source>
        <dbReference type="Proteomes" id="UP000218238"/>
    </source>
</evidence>
<dbReference type="AlphaFoldDB" id="A0A2A2TLH2"/>
<gene>
    <name evidence="1" type="ORF">CK510_07760</name>
</gene>
<organism evidence="1 2">
    <name type="scientific">Brunnivagina elsteri CCALA 953</name>
    <dbReference type="NCBI Taxonomy" id="987040"/>
    <lineage>
        <taxon>Bacteria</taxon>
        <taxon>Bacillati</taxon>
        <taxon>Cyanobacteriota</taxon>
        <taxon>Cyanophyceae</taxon>
        <taxon>Nostocales</taxon>
        <taxon>Calotrichaceae</taxon>
        <taxon>Brunnivagina</taxon>
    </lineage>
</organism>
<reference evidence="1 2" key="1">
    <citation type="submission" date="2017-08" db="EMBL/GenBank/DDBJ databases">
        <title>Draft genome sequence of filamentous cyanobacterium Calothrix elsteri CCALA 953.</title>
        <authorList>
            <person name="Gagunashvili A.N."/>
            <person name="Elster J."/>
            <person name="Andresson O.S."/>
        </authorList>
    </citation>
    <scope>NUCLEOTIDE SEQUENCE [LARGE SCALE GENOMIC DNA]</scope>
    <source>
        <strain evidence="1 2">CCALA 953</strain>
    </source>
</reference>
<comment type="caution">
    <text evidence="1">The sequence shown here is derived from an EMBL/GenBank/DDBJ whole genome shotgun (WGS) entry which is preliminary data.</text>
</comment>
<proteinExistence type="predicted"/>
<accession>A0A2A2TLH2</accession>
<dbReference type="RefSeq" id="WP_095721157.1">
    <property type="nucleotide sequence ID" value="NZ_NTFS01000059.1"/>
</dbReference>
<dbReference type="EMBL" id="NTFS01000059">
    <property type="protein sequence ID" value="PAX58357.1"/>
    <property type="molecule type" value="Genomic_DNA"/>
</dbReference>
<dbReference type="Proteomes" id="UP000218238">
    <property type="component" value="Unassembled WGS sequence"/>
</dbReference>
<name>A0A2A2TLH2_9CYAN</name>
<protein>
    <submittedName>
        <fullName evidence="1">Uncharacterized protein</fullName>
    </submittedName>
</protein>
<evidence type="ECO:0000313" key="1">
    <source>
        <dbReference type="EMBL" id="PAX58357.1"/>
    </source>
</evidence>
<dbReference type="OrthoDB" id="515065at2"/>
<sequence length="82" mass="9273">MAVSFLAAFNLLDSPIKISEESLVKKGFSGGYQYEVWNTSDTTGYYLKVWKSQAYPNNEALRVIGSFNSKNEALEYLSNNYT</sequence>